<accession>A0AAE0YZF8</accession>
<organism evidence="1 2">
    <name type="scientific">Elysia crispata</name>
    <name type="common">lettuce slug</name>
    <dbReference type="NCBI Taxonomy" id="231223"/>
    <lineage>
        <taxon>Eukaryota</taxon>
        <taxon>Metazoa</taxon>
        <taxon>Spiralia</taxon>
        <taxon>Lophotrochozoa</taxon>
        <taxon>Mollusca</taxon>
        <taxon>Gastropoda</taxon>
        <taxon>Heterobranchia</taxon>
        <taxon>Euthyneura</taxon>
        <taxon>Panpulmonata</taxon>
        <taxon>Sacoglossa</taxon>
        <taxon>Placobranchoidea</taxon>
        <taxon>Plakobranchidae</taxon>
        <taxon>Elysia</taxon>
    </lineage>
</organism>
<keyword evidence="2" id="KW-1185">Reference proteome</keyword>
<name>A0AAE0YZF8_9GAST</name>
<proteinExistence type="predicted"/>
<sequence>MNLDGPFGLSSLPTPHHHPGFESFCSARFSHLTGIHPITALSHPGLTTALAAAAYNVSIWRDANELHVCACCSQRTIQSVRWMGVIPQEAEADCGSGGGGIEGRVSSSLSNTSSQSVASVESLRAEAKEHSAELSWVCSSFTRGAWLFELFLE</sequence>
<comment type="caution">
    <text evidence="1">The sequence shown here is derived from an EMBL/GenBank/DDBJ whole genome shotgun (WGS) entry which is preliminary data.</text>
</comment>
<dbReference type="AlphaFoldDB" id="A0AAE0YZF8"/>
<dbReference type="EMBL" id="JAWDGP010005058">
    <property type="protein sequence ID" value="KAK3759948.1"/>
    <property type="molecule type" value="Genomic_DNA"/>
</dbReference>
<gene>
    <name evidence="1" type="ORF">RRG08_066613</name>
</gene>
<reference evidence="1" key="1">
    <citation type="journal article" date="2023" name="G3 (Bethesda)">
        <title>A reference genome for the long-term kleptoplast-retaining sea slug Elysia crispata morphotype clarki.</title>
        <authorList>
            <person name="Eastman K.E."/>
            <person name="Pendleton A.L."/>
            <person name="Shaikh M.A."/>
            <person name="Suttiyut T."/>
            <person name="Ogas R."/>
            <person name="Tomko P."/>
            <person name="Gavelis G."/>
            <person name="Widhalm J.R."/>
            <person name="Wisecaver J.H."/>
        </authorList>
    </citation>
    <scope>NUCLEOTIDE SEQUENCE</scope>
    <source>
        <strain evidence="1">ECLA1</strain>
    </source>
</reference>
<evidence type="ECO:0000313" key="1">
    <source>
        <dbReference type="EMBL" id="KAK3759948.1"/>
    </source>
</evidence>
<dbReference type="Proteomes" id="UP001283361">
    <property type="component" value="Unassembled WGS sequence"/>
</dbReference>
<protein>
    <submittedName>
        <fullName evidence="1">Uncharacterized protein</fullName>
    </submittedName>
</protein>
<evidence type="ECO:0000313" key="2">
    <source>
        <dbReference type="Proteomes" id="UP001283361"/>
    </source>
</evidence>